<dbReference type="InterPro" id="IPR014043">
    <property type="entry name" value="Acyl_transferase_dom"/>
</dbReference>
<dbReference type="InterPro" id="IPR009081">
    <property type="entry name" value="PP-bd_ACP"/>
</dbReference>
<keyword evidence="1" id="KW-0596">Phosphopantetheine</keyword>
<dbReference type="InterPro" id="IPR050091">
    <property type="entry name" value="PKS_NRPS_Biosynth_Enz"/>
</dbReference>
<dbReference type="InterPro" id="IPR036736">
    <property type="entry name" value="ACP-like_sf"/>
</dbReference>
<comment type="caution">
    <text evidence="8">The sequence shown here is derived from an EMBL/GenBank/DDBJ whole genome shotgun (WGS) entry which is preliminary data.</text>
</comment>
<dbReference type="InterPro" id="IPR020841">
    <property type="entry name" value="PKS_Beta-ketoAc_synthase_dom"/>
</dbReference>
<dbReference type="SMART" id="SM00827">
    <property type="entry name" value="PKS_AT"/>
    <property type="match status" value="1"/>
</dbReference>
<dbReference type="InterPro" id="IPR020807">
    <property type="entry name" value="PKS_DH"/>
</dbReference>
<dbReference type="InterPro" id="IPR014031">
    <property type="entry name" value="Ketoacyl_synth_C"/>
</dbReference>
<dbReference type="Gene3D" id="3.40.50.720">
    <property type="entry name" value="NAD(P)-binding Rossmann-like Domain"/>
    <property type="match status" value="1"/>
</dbReference>
<dbReference type="Gene3D" id="3.10.129.110">
    <property type="entry name" value="Polyketide synthase dehydratase"/>
    <property type="match status" value="1"/>
</dbReference>
<dbReference type="PANTHER" id="PTHR43775">
    <property type="entry name" value="FATTY ACID SYNTHASE"/>
    <property type="match status" value="1"/>
</dbReference>
<dbReference type="InterPro" id="IPR001227">
    <property type="entry name" value="Ac_transferase_dom_sf"/>
</dbReference>
<evidence type="ECO:0000259" key="6">
    <source>
        <dbReference type="PROSITE" id="PS52004"/>
    </source>
</evidence>
<dbReference type="Proteomes" id="UP001519332">
    <property type="component" value="Unassembled WGS sequence"/>
</dbReference>
<feature type="region of interest" description="C-terminal hotdog fold" evidence="4">
    <location>
        <begin position="1569"/>
        <end position="1708"/>
    </location>
</feature>
<gene>
    <name evidence="8" type="ORF">JOF56_008299</name>
</gene>
<keyword evidence="3" id="KW-0808">Transferase</keyword>
<keyword evidence="9" id="KW-1185">Reference proteome</keyword>
<dbReference type="CDD" id="cd00833">
    <property type="entry name" value="PKS"/>
    <property type="match status" value="1"/>
</dbReference>
<dbReference type="PROSITE" id="PS52019">
    <property type="entry name" value="PKS_MFAS_DH"/>
    <property type="match status" value="1"/>
</dbReference>
<dbReference type="SMART" id="SM00822">
    <property type="entry name" value="PKS_KR"/>
    <property type="match status" value="1"/>
</dbReference>
<dbReference type="InterPro" id="IPR057326">
    <property type="entry name" value="KR_dom"/>
</dbReference>
<evidence type="ECO:0000256" key="3">
    <source>
        <dbReference type="ARBA" id="ARBA00022679"/>
    </source>
</evidence>
<dbReference type="InterPro" id="IPR016036">
    <property type="entry name" value="Malonyl_transacylase_ACP-bd"/>
</dbReference>
<keyword evidence="2" id="KW-0597">Phosphoprotein</keyword>
<name>A0ABS4TU49_9PSEU</name>
<dbReference type="InterPro" id="IPR016039">
    <property type="entry name" value="Thiolase-like"/>
</dbReference>
<dbReference type="InterPro" id="IPR049900">
    <property type="entry name" value="PKS_mFAS_DH"/>
</dbReference>
<dbReference type="Pfam" id="PF08659">
    <property type="entry name" value="KR"/>
    <property type="match status" value="1"/>
</dbReference>
<dbReference type="PANTHER" id="PTHR43775:SF37">
    <property type="entry name" value="SI:DKEY-61P9.11"/>
    <property type="match status" value="1"/>
</dbReference>
<dbReference type="InterPro" id="IPR013968">
    <property type="entry name" value="PKS_KR"/>
</dbReference>
<dbReference type="InterPro" id="IPR049552">
    <property type="entry name" value="PKS_DH_N"/>
</dbReference>
<dbReference type="SUPFAM" id="SSF54637">
    <property type="entry name" value="Thioesterase/thiol ester dehydrase-isomerase"/>
    <property type="match status" value="1"/>
</dbReference>
<dbReference type="Pfam" id="PF14765">
    <property type="entry name" value="PS-DH"/>
    <property type="match status" value="1"/>
</dbReference>
<dbReference type="InterPro" id="IPR036291">
    <property type="entry name" value="NAD(P)-bd_dom_sf"/>
</dbReference>
<dbReference type="Pfam" id="PF00698">
    <property type="entry name" value="Acyl_transf_1"/>
    <property type="match status" value="1"/>
</dbReference>
<dbReference type="Pfam" id="PF21089">
    <property type="entry name" value="PKS_DH_N"/>
    <property type="match status" value="1"/>
</dbReference>
<dbReference type="Gene3D" id="1.10.1200.10">
    <property type="entry name" value="ACP-like"/>
    <property type="match status" value="1"/>
</dbReference>
<dbReference type="PROSITE" id="PS52004">
    <property type="entry name" value="KS3_2"/>
    <property type="match status" value="1"/>
</dbReference>
<dbReference type="InterPro" id="IPR049551">
    <property type="entry name" value="PKS_DH_C"/>
</dbReference>
<proteinExistence type="predicted"/>
<dbReference type="InterPro" id="IPR016035">
    <property type="entry name" value="Acyl_Trfase/lysoPLipase"/>
</dbReference>
<evidence type="ECO:0000259" key="7">
    <source>
        <dbReference type="PROSITE" id="PS52019"/>
    </source>
</evidence>
<dbReference type="SUPFAM" id="SSF55048">
    <property type="entry name" value="Probable ACP-binding domain of malonyl-CoA ACP transacylase"/>
    <property type="match status" value="1"/>
</dbReference>
<dbReference type="InterPro" id="IPR042104">
    <property type="entry name" value="PKS_dehydratase_sf"/>
</dbReference>
<evidence type="ECO:0000256" key="1">
    <source>
        <dbReference type="ARBA" id="ARBA00022450"/>
    </source>
</evidence>
<dbReference type="Gene3D" id="3.40.366.10">
    <property type="entry name" value="Malonyl-Coenzyme A Acyl Carrier Protein, domain 2"/>
    <property type="match status" value="1"/>
</dbReference>
<feature type="active site" description="Proton donor; for dehydratase activity" evidence="4">
    <location>
        <position position="1627"/>
    </location>
</feature>
<feature type="domain" description="PKS/mFAS DH" evidence="7">
    <location>
        <begin position="1428"/>
        <end position="1708"/>
    </location>
</feature>
<evidence type="ECO:0000256" key="4">
    <source>
        <dbReference type="PROSITE-ProRule" id="PRU01363"/>
    </source>
</evidence>
<dbReference type="Pfam" id="PF00109">
    <property type="entry name" value="ketoacyl-synt"/>
    <property type="match status" value="1"/>
</dbReference>
<dbReference type="PROSITE" id="PS50075">
    <property type="entry name" value="CARRIER"/>
    <property type="match status" value="1"/>
</dbReference>
<dbReference type="EMBL" id="JAGINW010000001">
    <property type="protein sequence ID" value="MBP2327914.1"/>
    <property type="molecule type" value="Genomic_DNA"/>
</dbReference>
<dbReference type="SMART" id="SM00825">
    <property type="entry name" value="PKS_KS"/>
    <property type="match status" value="1"/>
</dbReference>
<dbReference type="Pfam" id="PF02801">
    <property type="entry name" value="Ketoacyl-synt_C"/>
    <property type="match status" value="1"/>
</dbReference>
<dbReference type="SUPFAM" id="SSF47336">
    <property type="entry name" value="ACP-like"/>
    <property type="match status" value="1"/>
</dbReference>
<dbReference type="InterPro" id="IPR014030">
    <property type="entry name" value="Ketoacyl_synth_N"/>
</dbReference>
<feature type="domain" description="Carrier" evidence="5">
    <location>
        <begin position="925"/>
        <end position="1001"/>
    </location>
</feature>
<accession>A0ABS4TU49</accession>
<dbReference type="SUPFAM" id="SSF53901">
    <property type="entry name" value="Thiolase-like"/>
    <property type="match status" value="1"/>
</dbReference>
<reference evidence="8 9" key="1">
    <citation type="submission" date="2021-03" db="EMBL/GenBank/DDBJ databases">
        <title>Sequencing the genomes of 1000 actinobacteria strains.</title>
        <authorList>
            <person name="Klenk H.-P."/>
        </authorList>
    </citation>
    <scope>NUCLEOTIDE SEQUENCE [LARGE SCALE GENOMIC DNA]</scope>
    <source>
        <strain evidence="8 9">DSM 46670</strain>
    </source>
</reference>
<sequence>MRVAIIGMACRYPDAKTPTELWENALSQRRAFRRMPDERTRLADYFSPDRAVPDRFYAPNAALIEGYEFDRVRFRIAGSTYRSTDLTHWLALDVASQALADAGFPDGAGLPRKSTAVIMGNTLTGEFTRANVMRLRWPYVQRTVAQTLHELGWDDAQRASILGALEKTYKAPFPAVDEDTLAGGLSNTIAGRICNYFDLGGGGYTVDGACSSSLLSVTHACKALVDGDADIAVAGGVDLSLDPFELVGFAKTGALAQDEMRVYDRRSAGFWPGEGCGVLVLAREDDARARGDRIYALIPGWGISSDGKGGITRPEVDGQRLAMERAYTRAGFGPDTVGYFEGHGTGTPVGDACEIQAISAVRLAANASATRAVLGSIKANIGHTKAAAGVAGLIKATMAIHQQMIPPATGCADPNPGLNGPGSAVRVTGSPEAWPVDQPIRAGVSSMGFGGINTHVALEHPGSPRRTEPQARVRALARSAQDAELLLFDASSLAELREKVVATAELVSQLAYAELADLAARLQAEVEGRPVRAAVVAASPGVAGQRLTKLSELIEAGAQNVFDANGIFCGNGVRVPRIVFAFPGQGSGRSTSDSAVRRRFDDVDRFLSAQVLPVAENPVATEVVQPHVAASSAGALLALQQLGISAEVALGHSLGELTALHWAGVMDDATLVRIAAERGRIMAGTSREAGAMASIEATSVETAPLLGERPVVIAGLNAPRQTVVSGPAAAVAEVIADAERAGLRATRLPVSHAFHSPLVAEAAGTFAEFIGTQQFKPLRNRVVSTVTGAELVADADLVELLERQITEPVRFVEAVTEAAVDADLIIEVGPGHVLSGLVRETVPVPVVAMDSDSPSIEGLLRVAAAAYALGAPVRHAGLFEGRHVKQLPNPIRLFANPCETGVSDEVIPVPDVVAPQPVEPEGKAGDGLDLIRGLAAERAELPVESVHPDSRLLDELHLSSITVGQIVNDAIRVLGLPQPAAPLNFATATVREIAEAVAELAGDPDSSASEQVVGVVPWIRAFQIELIEEPLVPSGSSSESGSWQLFAPHGHPIAEQLRDELQAAGVGGGVLACPSDVDPDLELVLAAAKTTPAERFVLVHHGATGGGAAMAKTLFLETGVTTCVIDAPPIRQAVPWIVAEVSAATGFAEIHYDATGTRRRPVLQPVPERTGPRELPLSEQDVLLVTGGGKGITAECALNLAVETGARVALLGRSDPAQDTELAANLDRFAAAGVDFRYLRADVTVGSDVHAAVASVQAAFGTITAVLHGAGRNVPRKLADLDEQELRETLAPKIGGLHAVLDAVDPKALRLLVTFGSIIGRAGLAGEAHYAAANAAVTEATVRFGGQYPDCRCLALEWSVWSGVGMGERLGVVESLRRNGITPISTDEGLALFRELLANPGTPDVLVVTGRLTGMPTVEVRRRELPLLRFVDRVLVDHPDIELVTEAELTTETDPYLADHILDGDQLFPAVLGMEAMAQAAAAVTGQDCIPAIEDAEFRRPIVVPAHGSTTIRVAALVRSPMTVEVVVRSSETGFQVDHFRAICRFPRSDPDTDQVAPANLPRVPLDPASELYGGPLFQGRRFQRLLGYRQLSATQYVVDVAGVEGEEWFGMFLPGRVLLGDPGARDVFMQAVQGCRPDQLLLPVRIDRVLPTGLGEADAKRLTVTGVERVRESDAIVWDVTVRDDAGKVIELWEGLRLQVIRSHGGLWPVPLFGPYLERHVGDTLRIVVEPQGDADRPQQTNTVVSRVLGREITVRHRPDGKPEVPGGHEVSVAHGAGLTVAVAGEQATCDVEPIVSRSEQEWRALLGADRYALAQLLEREHHEDLAVAATRLWCASECVQKAGRPVEEPITLLKYEPSGWALFRAGDARVATYSSTARQVVFAVRGGS</sequence>
<feature type="active site" description="Proton acceptor; for dehydratase activity" evidence="4">
    <location>
        <position position="1460"/>
    </location>
</feature>
<dbReference type="RefSeq" id="WP_209645007.1">
    <property type="nucleotide sequence ID" value="NZ_JAGINW010000001.1"/>
</dbReference>
<dbReference type="SUPFAM" id="SSF51735">
    <property type="entry name" value="NAD(P)-binding Rossmann-fold domains"/>
    <property type="match status" value="1"/>
</dbReference>
<evidence type="ECO:0000313" key="8">
    <source>
        <dbReference type="EMBL" id="MBP2327914.1"/>
    </source>
</evidence>
<organism evidence="8 9">
    <name type="scientific">Kibdelosporangium banguiense</name>
    <dbReference type="NCBI Taxonomy" id="1365924"/>
    <lineage>
        <taxon>Bacteria</taxon>
        <taxon>Bacillati</taxon>
        <taxon>Actinomycetota</taxon>
        <taxon>Actinomycetes</taxon>
        <taxon>Pseudonocardiales</taxon>
        <taxon>Pseudonocardiaceae</taxon>
        <taxon>Kibdelosporangium</taxon>
    </lineage>
</organism>
<dbReference type="InterPro" id="IPR029069">
    <property type="entry name" value="HotDog_dom_sf"/>
</dbReference>
<dbReference type="SUPFAM" id="SSF52151">
    <property type="entry name" value="FabD/lysophospholipase-like"/>
    <property type="match status" value="1"/>
</dbReference>
<evidence type="ECO:0000313" key="9">
    <source>
        <dbReference type="Proteomes" id="UP001519332"/>
    </source>
</evidence>
<dbReference type="Gene3D" id="3.40.47.10">
    <property type="match status" value="1"/>
</dbReference>
<protein>
    <submittedName>
        <fullName evidence="8">Enediyne polyketide synthase</fullName>
    </submittedName>
</protein>
<feature type="domain" description="Ketosynthase family 3 (KS3)" evidence="6">
    <location>
        <begin position="1"/>
        <end position="460"/>
    </location>
</feature>
<dbReference type="SMART" id="SM00826">
    <property type="entry name" value="PKS_DH"/>
    <property type="match status" value="1"/>
</dbReference>
<evidence type="ECO:0000259" key="5">
    <source>
        <dbReference type="PROSITE" id="PS50075"/>
    </source>
</evidence>
<evidence type="ECO:0000256" key="2">
    <source>
        <dbReference type="ARBA" id="ARBA00022553"/>
    </source>
</evidence>
<feature type="region of interest" description="N-terminal hotdog fold" evidence="4">
    <location>
        <begin position="1428"/>
        <end position="1551"/>
    </location>
</feature>